<name>A0A0F9EI00_9ZZZZ</name>
<organism evidence="1">
    <name type="scientific">marine sediment metagenome</name>
    <dbReference type="NCBI Taxonomy" id="412755"/>
    <lineage>
        <taxon>unclassified sequences</taxon>
        <taxon>metagenomes</taxon>
        <taxon>ecological metagenomes</taxon>
    </lineage>
</organism>
<dbReference type="EMBL" id="LAZR01024874">
    <property type="protein sequence ID" value="KKL73723.1"/>
    <property type="molecule type" value="Genomic_DNA"/>
</dbReference>
<comment type="caution">
    <text evidence="1">The sequence shown here is derived from an EMBL/GenBank/DDBJ whole genome shotgun (WGS) entry which is preliminary data.</text>
</comment>
<evidence type="ECO:0000313" key="1">
    <source>
        <dbReference type="EMBL" id="KKL73723.1"/>
    </source>
</evidence>
<accession>A0A0F9EI00</accession>
<protein>
    <submittedName>
        <fullName evidence="1">Uncharacterized protein</fullName>
    </submittedName>
</protein>
<reference evidence="1" key="1">
    <citation type="journal article" date="2015" name="Nature">
        <title>Complex archaea that bridge the gap between prokaryotes and eukaryotes.</title>
        <authorList>
            <person name="Spang A."/>
            <person name="Saw J.H."/>
            <person name="Jorgensen S.L."/>
            <person name="Zaremba-Niedzwiedzka K."/>
            <person name="Martijn J."/>
            <person name="Lind A.E."/>
            <person name="van Eijk R."/>
            <person name="Schleper C."/>
            <person name="Guy L."/>
            <person name="Ettema T.J."/>
        </authorList>
    </citation>
    <scope>NUCLEOTIDE SEQUENCE</scope>
</reference>
<proteinExistence type="predicted"/>
<dbReference type="AlphaFoldDB" id="A0A0F9EI00"/>
<sequence length="107" mass="12302">MKLMFRFGSLDTVTLWRVREQMKATAPTWVSFTKNEHEADAQVILAIGASGVAPLMDKMPTILLQLCYKTTEMTAAWWSKIWEKCILIGSYYDLDAPNYVRFPMGFD</sequence>
<feature type="non-terminal residue" evidence="1">
    <location>
        <position position="107"/>
    </location>
</feature>
<gene>
    <name evidence="1" type="ORF">LCGC14_2072020</name>
</gene>